<evidence type="ECO:0000256" key="2">
    <source>
        <dbReference type="ARBA" id="ARBA00022801"/>
    </source>
</evidence>
<evidence type="ECO:0000313" key="7">
    <source>
        <dbReference type="Proteomes" id="UP001157418"/>
    </source>
</evidence>
<dbReference type="AlphaFoldDB" id="A0AAU9M7T6"/>
<name>A0AAU9M7T6_9ASTR</name>
<keyword evidence="7" id="KW-1185">Reference proteome</keyword>
<dbReference type="GO" id="GO:0005524">
    <property type="term" value="F:ATP binding"/>
    <property type="evidence" value="ECO:0007669"/>
    <property type="project" value="UniProtKB-KW"/>
</dbReference>
<keyword evidence="1" id="KW-0547">Nucleotide-binding</keyword>
<sequence>MASAVLVETIDDDDDFDWEAAVREIDVACGEAIKQSSSGVTITTTNATIYRNFNLHTGSYPKIENNKPSSSRQSTLDRFIGSTGLKSANQDGRHDAQDKVECNDERVSDVSIDPEAAKTWIYPGPWKYQF</sequence>
<dbReference type="GO" id="GO:0016787">
    <property type="term" value="F:hydrolase activity"/>
    <property type="evidence" value="ECO:0007669"/>
    <property type="project" value="UniProtKB-KW"/>
</dbReference>
<protein>
    <submittedName>
        <fullName evidence="6">Uncharacterized protein</fullName>
    </submittedName>
</protein>
<feature type="compositionally biased region" description="Polar residues" evidence="5">
    <location>
        <begin position="66"/>
        <end position="76"/>
    </location>
</feature>
<dbReference type="EMBL" id="CAKMRJ010001112">
    <property type="protein sequence ID" value="CAH1421571.1"/>
    <property type="molecule type" value="Genomic_DNA"/>
</dbReference>
<feature type="region of interest" description="Disordered" evidence="5">
    <location>
        <begin position="61"/>
        <end position="107"/>
    </location>
</feature>
<evidence type="ECO:0000256" key="5">
    <source>
        <dbReference type="SAM" id="MobiDB-lite"/>
    </source>
</evidence>
<organism evidence="6 7">
    <name type="scientific">Lactuca virosa</name>
    <dbReference type="NCBI Taxonomy" id="75947"/>
    <lineage>
        <taxon>Eukaryota</taxon>
        <taxon>Viridiplantae</taxon>
        <taxon>Streptophyta</taxon>
        <taxon>Embryophyta</taxon>
        <taxon>Tracheophyta</taxon>
        <taxon>Spermatophyta</taxon>
        <taxon>Magnoliopsida</taxon>
        <taxon>eudicotyledons</taxon>
        <taxon>Gunneridae</taxon>
        <taxon>Pentapetalae</taxon>
        <taxon>asterids</taxon>
        <taxon>campanulids</taxon>
        <taxon>Asterales</taxon>
        <taxon>Asteraceae</taxon>
        <taxon>Cichorioideae</taxon>
        <taxon>Cichorieae</taxon>
        <taxon>Lactucinae</taxon>
        <taxon>Lactuca</taxon>
    </lineage>
</organism>
<proteinExistence type="predicted"/>
<dbReference type="PANTHER" id="PTHR14025">
    <property type="entry name" value="FANCONI ANEMIA GROUP M FANCM FAMILY MEMBER"/>
    <property type="match status" value="1"/>
</dbReference>
<keyword evidence="4" id="KW-0067">ATP-binding</keyword>
<feature type="compositionally biased region" description="Basic and acidic residues" evidence="5">
    <location>
        <begin position="91"/>
        <end position="107"/>
    </location>
</feature>
<keyword evidence="2" id="KW-0378">Hydrolase</keyword>
<dbReference type="PANTHER" id="PTHR14025:SF20">
    <property type="entry name" value="FANCONI ANEMIA GROUP M PROTEIN"/>
    <property type="match status" value="1"/>
</dbReference>
<dbReference type="GO" id="GO:0000400">
    <property type="term" value="F:four-way junction DNA binding"/>
    <property type="evidence" value="ECO:0007669"/>
    <property type="project" value="TreeGrafter"/>
</dbReference>
<dbReference type="Proteomes" id="UP001157418">
    <property type="component" value="Unassembled WGS sequence"/>
</dbReference>
<dbReference type="GO" id="GO:0036297">
    <property type="term" value="P:interstrand cross-link repair"/>
    <property type="evidence" value="ECO:0007669"/>
    <property type="project" value="TreeGrafter"/>
</dbReference>
<evidence type="ECO:0000256" key="4">
    <source>
        <dbReference type="ARBA" id="ARBA00022840"/>
    </source>
</evidence>
<dbReference type="GO" id="GO:0009378">
    <property type="term" value="F:four-way junction helicase activity"/>
    <property type="evidence" value="ECO:0007669"/>
    <property type="project" value="TreeGrafter"/>
</dbReference>
<evidence type="ECO:0000256" key="1">
    <source>
        <dbReference type="ARBA" id="ARBA00022741"/>
    </source>
</evidence>
<comment type="caution">
    <text evidence="6">The sequence shown here is derived from an EMBL/GenBank/DDBJ whole genome shotgun (WGS) entry which is preliminary data.</text>
</comment>
<gene>
    <name evidence="6" type="ORF">LVIROSA_LOCUS8965</name>
</gene>
<evidence type="ECO:0000313" key="6">
    <source>
        <dbReference type="EMBL" id="CAH1421571.1"/>
    </source>
</evidence>
<keyword evidence="3" id="KW-0347">Helicase</keyword>
<reference evidence="6 7" key="1">
    <citation type="submission" date="2022-01" db="EMBL/GenBank/DDBJ databases">
        <authorList>
            <person name="Xiong W."/>
            <person name="Schranz E."/>
        </authorList>
    </citation>
    <scope>NUCLEOTIDE SEQUENCE [LARGE SCALE GENOMIC DNA]</scope>
</reference>
<dbReference type="GO" id="GO:0043138">
    <property type="term" value="F:3'-5' DNA helicase activity"/>
    <property type="evidence" value="ECO:0007669"/>
    <property type="project" value="TreeGrafter"/>
</dbReference>
<dbReference type="GO" id="GO:0045003">
    <property type="term" value="P:double-strand break repair via synthesis-dependent strand annealing"/>
    <property type="evidence" value="ECO:0007669"/>
    <property type="project" value="TreeGrafter"/>
</dbReference>
<evidence type="ECO:0000256" key="3">
    <source>
        <dbReference type="ARBA" id="ARBA00022806"/>
    </source>
</evidence>
<accession>A0AAU9M7T6</accession>